<dbReference type="InterPro" id="IPR022385">
    <property type="entry name" value="Rhs_assc_core"/>
</dbReference>
<gene>
    <name evidence="3" type="ORF">B4918_05695</name>
</gene>
<dbReference type="NCBIfam" id="TIGR03696">
    <property type="entry name" value="Rhs_assc_core"/>
    <property type="match status" value="1"/>
</dbReference>
<dbReference type="PANTHER" id="PTHR32305:SF17">
    <property type="entry name" value="TRNA NUCLEASE WAPA"/>
    <property type="match status" value="1"/>
</dbReference>
<evidence type="ECO:0000256" key="1">
    <source>
        <dbReference type="ARBA" id="ARBA00022737"/>
    </source>
</evidence>
<dbReference type="InterPro" id="IPR056823">
    <property type="entry name" value="TEN-like_YD-shell"/>
</dbReference>
<dbReference type="AlphaFoldDB" id="A0A9W3TAB4"/>
<dbReference type="Pfam" id="PF25023">
    <property type="entry name" value="TEN_YD-shell"/>
    <property type="match status" value="1"/>
</dbReference>
<protein>
    <submittedName>
        <fullName evidence="3">Type IV secretion protein Rhs</fullName>
    </submittedName>
</protein>
<evidence type="ECO:0000313" key="3">
    <source>
        <dbReference type="EMBL" id="AQY37522.1"/>
    </source>
</evidence>
<keyword evidence="1" id="KW-0677">Repeat</keyword>
<dbReference type="InterPro" id="IPR050708">
    <property type="entry name" value="T6SS_VgrG/RHS"/>
</dbReference>
<dbReference type="Gene3D" id="2.180.10.10">
    <property type="entry name" value="RHS repeat-associated core"/>
    <property type="match status" value="1"/>
</dbReference>
<dbReference type="Proteomes" id="UP000191057">
    <property type="component" value="Chromosome"/>
</dbReference>
<evidence type="ECO:0000313" key="4">
    <source>
        <dbReference type="Proteomes" id="UP000191057"/>
    </source>
</evidence>
<dbReference type="NCBIfam" id="TIGR01643">
    <property type="entry name" value="YD_repeat_2x"/>
    <property type="match status" value="1"/>
</dbReference>
<sequence>MYLSLNFNTKIKHEGAGGKVTETNFVYDPINQLLNEALPNGTTKSYTYDGFGNRTSVKVVENGKETKSIAATFNEGNQLVKFGNESLTYDANGNRTSDGKYKYTWNEDDQIVAITKQGESNAFAIYKYDEDNRRIEKSVNGQVTRYFYDGDSINPLYETDGSGNVLRQYVYSTSGVRLAMKSKGQTLYYHYNPRGDVVAMTDQNREVVATYEYDAWGNVVKSETKGIAADNPFGYAGYMYDKEIGTYYLIARYYNPDHGVFLSVDPDPGDEDDPVTMNGYTYADNNPGMTTDPDGHAAWWVAGALGGAAWDVGTYLWKNRKKGYSWKGVGESALRGAVTGVALGGVGKLGAAYAAKKGYKVLEVGRIKGVRANPGHFGIRYQTPKTPPIRSIELHPNHHGHGIHIQRNVWTLNHPRNKGKLYRLGGDNVKRWGITLAYQKLKGKFKKK</sequence>
<feature type="domain" description="Teneurin-like YD-shell" evidence="2">
    <location>
        <begin position="16"/>
        <end position="287"/>
    </location>
</feature>
<dbReference type="InterPro" id="IPR006530">
    <property type="entry name" value="YD"/>
</dbReference>
<proteinExistence type="predicted"/>
<dbReference type="EMBL" id="CP020002">
    <property type="protein sequence ID" value="AQY37522.1"/>
    <property type="molecule type" value="Genomic_DNA"/>
</dbReference>
<evidence type="ECO:0000259" key="2">
    <source>
        <dbReference type="Pfam" id="PF25023"/>
    </source>
</evidence>
<organism evidence="3 4">
    <name type="scientific">Bacillus thuringiensis</name>
    <dbReference type="NCBI Taxonomy" id="1428"/>
    <lineage>
        <taxon>Bacteria</taxon>
        <taxon>Bacillati</taxon>
        <taxon>Bacillota</taxon>
        <taxon>Bacilli</taxon>
        <taxon>Bacillales</taxon>
        <taxon>Bacillaceae</taxon>
        <taxon>Bacillus</taxon>
        <taxon>Bacillus cereus group</taxon>
    </lineage>
</organism>
<dbReference type="PANTHER" id="PTHR32305">
    <property type="match status" value="1"/>
</dbReference>
<name>A0A9W3TAB4_BACTU</name>
<accession>A0A9W3TAB4</accession>
<reference evidence="3 4" key="1">
    <citation type="submission" date="2017-03" db="EMBL/GenBank/DDBJ databases">
        <title>Complete genome sequence of Bacillus thuringiensis L-7601, a novel melanin producing strain.</title>
        <authorList>
            <person name="Cai J."/>
            <person name="Cao Z."/>
            <person name="Tan T."/>
        </authorList>
    </citation>
    <scope>NUCLEOTIDE SEQUENCE [LARGE SCALE GENOMIC DNA]</scope>
    <source>
        <strain evidence="3 4">L-7601</strain>
    </source>
</reference>